<keyword evidence="5 7" id="KW-0067">ATP-binding</keyword>
<evidence type="ECO:0000256" key="2">
    <source>
        <dbReference type="ARBA" id="ARBA00022723"/>
    </source>
</evidence>
<gene>
    <name evidence="9" type="ORF">VQ02_23950</name>
</gene>
<feature type="domain" description="Glutamyl/glutaminyl-tRNA synthetase class Ib catalytic" evidence="8">
    <location>
        <begin position="5"/>
        <end position="255"/>
    </location>
</feature>
<evidence type="ECO:0000256" key="3">
    <source>
        <dbReference type="ARBA" id="ARBA00022741"/>
    </source>
</evidence>
<evidence type="ECO:0000259" key="8">
    <source>
        <dbReference type="Pfam" id="PF00749"/>
    </source>
</evidence>
<keyword evidence="6 7" id="KW-0030">Aminoacyl-tRNA synthetase</keyword>
<dbReference type="OrthoDB" id="9807503at2"/>
<dbReference type="GO" id="GO:0006424">
    <property type="term" value="P:glutamyl-tRNA aminoacylation"/>
    <property type="evidence" value="ECO:0007669"/>
    <property type="project" value="TreeGrafter"/>
</dbReference>
<keyword evidence="7" id="KW-0648">Protein biosynthesis</keyword>
<dbReference type="SUPFAM" id="SSF52374">
    <property type="entry name" value="Nucleotidylyl transferase"/>
    <property type="match status" value="1"/>
</dbReference>
<organism evidence="9 10">
    <name type="scientific">Methylobacterium variabile</name>
    <dbReference type="NCBI Taxonomy" id="298794"/>
    <lineage>
        <taxon>Bacteria</taxon>
        <taxon>Pseudomonadati</taxon>
        <taxon>Pseudomonadota</taxon>
        <taxon>Alphaproteobacteria</taxon>
        <taxon>Hyphomicrobiales</taxon>
        <taxon>Methylobacteriaceae</taxon>
        <taxon>Methylobacterium</taxon>
    </lineage>
</organism>
<dbReference type="PANTHER" id="PTHR43311:SF1">
    <property type="entry name" value="GLUTAMYL-Q TRNA(ASP) SYNTHETASE"/>
    <property type="match status" value="1"/>
</dbReference>
<dbReference type="PANTHER" id="PTHR43311">
    <property type="entry name" value="GLUTAMATE--TRNA LIGASE"/>
    <property type="match status" value="1"/>
</dbReference>
<keyword evidence="4" id="KW-0862">Zinc</keyword>
<evidence type="ECO:0000256" key="4">
    <source>
        <dbReference type="ARBA" id="ARBA00022833"/>
    </source>
</evidence>
<dbReference type="GO" id="GO:0005524">
    <property type="term" value="F:ATP binding"/>
    <property type="evidence" value="ECO:0007669"/>
    <property type="project" value="UniProtKB-KW"/>
</dbReference>
<dbReference type="InterPro" id="IPR049940">
    <property type="entry name" value="GluQ/Sye"/>
</dbReference>
<evidence type="ECO:0000256" key="7">
    <source>
        <dbReference type="RuleBase" id="RU363037"/>
    </source>
</evidence>
<dbReference type="InterPro" id="IPR001412">
    <property type="entry name" value="aa-tRNA-synth_I_CS"/>
</dbReference>
<dbReference type="Proteomes" id="UP000035955">
    <property type="component" value="Unassembled WGS sequence"/>
</dbReference>
<dbReference type="PRINTS" id="PR00987">
    <property type="entry name" value="TRNASYNTHGLU"/>
</dbReference>
<name>A0A0J6SAR2_9HYPH</name>
<evidence type="ECO:0000256" key="6">
    <source>
        <dbReference type="ARBA" id="ARBA00023146"/>
    </source>
</evidence>
<dbReference type="Pfam" id="PF00749">
    <property type="entry name" value="tRNA-synt_1c"/>
    <property type="match status" value="1"/>
</dbReference>
<keyword evidence="10" id="KW-1185">Reference proteome</keyword>
<keyword evidence="1 7" id="KW-0436">Ligase</keyword>
<keyword evidence="2" id="KW-0479">Metal-binding</keyword>
<dbReference type="PROSITE" id="PS00178">
    <property type="entry name" value="AA_TRNA_LIGASE_I"/>
    <property type="match status" value="1"/>
</dbReference>
<dbReference type="NCBIfam" id="NF004315">
    <property type="entry name" value="PRK05710.1-4"/>
    <property type="match status" value="1"/>
</dbReference>
<reference evidence="9 10" key="1">
    <citation type="submission" date="2015-03" db="EMBL/GenBank/DDBJ databases">
        <title>Genome sequencing of Methylobacterium variabile DSM 16961.</title>
        <authorList>
            <person name="Chaudhry V."/>
            <person name="Patil P.B."/>
        </authorList>
    </citation>
    <scope>NUCLEOTIDE SEQUENCE [LARGE SCALE GENOMIC DNA]</scope>
    <source>
        <strain evidence="9 10">DSM 16961</strain>
    </source>
</reference>
<dbReference type="GO" id="GO:0005829">
    <property type="term" value="C:cytosol"/>
    <property type="evidence" value="ECO:0007669"/>
    <property type="project" value="TreeGrafter"/>
</dbReference>
<dbReference type="RefSeq" id="WP_048446726.1">
    <property type="nucleotide sequence ID" value="NZ_LABY01000178.1"/>
</dbReference>
<sequence length="282" mass="30163">MPSPRLRFAPSPNGRLHLGHAYSALLNAAVARAIRGELLLRIEDIDPVRCRPELTDALVADLAWLGLAFPEPVWRQSDRMPAYRAVLDDLRARGLVYPCTCTRREIQAAATGARDPDGAPLYPGTCRGSAATAAAVAAGAPHAWRLDMARALQSCPGPHAYTAFAPGVPGATRAADPARWGDVVLGRKDVPTSYHLAAVLDDAAQGITHVVRGQDLEAATDLHVLLQRLLGLPTPCYHHHALIRDAAGEKLSKSLGSEALAALRERGVSPGEVRRWLGFTEA</sequence>
<dbReference type="InterPro" id="IPR020058">
    <property type="entry name" value="Glu/Gln-tRNA-synth_Ib_cat-dom"/>
</dbReference>
<evidence type="ECO:0000256" key="1">
    <source>
        <dbReference type="ARBA" id="ARBA00022598"/>
    </source>
</evidence>
<dbReference type="InterPro" id="IPR014729">
    <property type="entry name" value="Rossmann-like_a/b/a_fold"/>
</dbReference>
<dbReference type="Gene3D" id="3.40.50.620">
    <property type="entry name" value="HUPs"/>
    <property type="match status" value="1"/>
</dbReference>
<comment type="caution">
    <text evidence="9">The sequence shown here is derived from an EMBL/GenBank/DDBJ whole genome shotgun (WGS) entry which is preliminary data.</text>
</comment>
<proteinExistence type="inferred from homology"/>
<protein>
    <submittedName>
        <fullName evidence="9">Glutamyl-Q tRNA(Asp) ligase</fullName>
    </submittedName>
</protein>
<evidence type="ECO:0000313" key="9">
    <source>
        <dbReference type="EMBL" id="KMO32295.1"/>
    </source>
</evidence>
<dbReference type="PATRIC" id="fig|298794.3.peg.2320"/>
<evidence type="ECO:0000313" key="10">
    <source>
        <dbReference type="Proteomes" id="UP000035955"/>
    </source>
</evidence>
<accession>A0A0J6SAR2</accession>
<evidence type="ECO:0000256" key="5">
    <source>
        <dbReference type="ARBA" id="ARBA00022840"/>
    </source>
</evidence>
<dbReference type="AlphaFoldDB" id="A0A0J6SAR2"/>
<keyword evidence="3 7" id="KW-0547">Nucleotide-binding</keyword>
<dbReference type="InterPro" id="IPR000924">
    <property type="entry name" value="Glu/Gln-tRNA-synth"/>
</dbReference>
<dbReference type="EMBL" id="LABY01000178">
    <property type="protein sequence ID" value="KMO32295.1"/>
    <property type="molecule type" value="Genomic_DNA"/>
</dbReference>
<dbReference type="GO" id="GO:0004818">
    <property type="term" value="F:glutamate-tRNA ligase activity"/>
    <property type="evidence" value="ECO:0007669"/>
    <property type="project" value="TreeGrafter"/>
</dbReference>
<comment type="similarity">
    <text evidence="7">Belongs to the class-I aminoacyl-tRNA synthetase family.</text>
</comment>